<keyword evidence="9" id="KW-0496">Mitochondrion</keyword>
<keyword evidence="6" id="KW-0999">Mitochondrion inner membrane</keyword>
<dbReference type="Gene3D" id="1.10.287.110">
    <property type="entry name" value="DnaJ domain"/>
    <property type="match status" value="1"/>
</dbReference>
<evidence type="ECO:0000256" key="13">
    <source>
        <dbReference type="SAM" id="MobiDB-lite"/>
    </source>
</evidence>
<dbReference type="Proteomes" id="UP000789570">
    <property type="component" value="Unassembled WGS sequence"/>
</dbReference>
<evidence type="ECO:0000256" key="4">
    <source>
        <dbReference type="ARBA" id="ARBA00020721"/>
    </source>
</evidence>
<evidence type="ECO:0000256" key="5">
    <source>
        <dbReference type="ARBA" id="ARBA00022448"/>
    </source>
</evidence>
<feature type="compositionally biased region" description="Low complexity" evidence="13">
    <location>
        <begin position="122"/>
        <end position="132"/>
    </location>
</feature>
<reference evidence="14" key="1">
    <citation type="submission" date="2021-06" db="EMBL/GenBank/DDBJ databases">
        <authorList>
            <person name="Kallberg Y."/>
            <person name="Tangrot J."/>
            <person name="Rosling A."/>
        </authorList>
    </citation>
    <scope>NUCLEOTIDE SEQUENCE</scope>
    <source>
        <strain evidence="14">UK204</strain>
    </source>
</reference>
<evidence type="ECO:0000256" key="7">
    <source>
        <dbReference type="ARBA" id="ARBA00022927"/>
    </source>
</evidence>
<comment type="similarity">
    <text evidence="2">Belongs to the TIM16/PAM16 family.</text>
</comment>
<feature type="region of interest" description="Disordered" evidence="13">
    <location>
        <begin position="107"/>
        <end position="132"/>
    </location>
</feature>
<keyword evidence="8" id="KW-0811">Translocation</keyword>
<keyword evidence="15" id="KW-1185">Reference proteome</keyword>
<protein>
    <recommendedName>
        <fullName evidence="4">Mitochondrial import inner membrane translocase subunit TIM16</fullName>
    </recommendedName>
    <alternativeName>
        <fullName evidence="3">Mitochondrial import inner membrane translocase subunit tim16</fullName>
    </alternativeName>
    <alternativeName>
        <fullName evidence="11 12">Presequence translocated-associated motor subunit PAM16</fullName>
    </alternativeName>
</protein>
<evidence type="ECO:0000313" key="14">
    <source>
        <dbReference type="EMBL" id="CAG8525819.1"/>
    </source>
</evidence>
<evidence type="ECO:0000256" key="1">
    <source>
        <dbReference type="ARBA" id="ARBA00004637"/>
    </source>
</evidence>
<dbReference type="EMBL" id="CAJVPQ010001001">
    <property type="protein sequence ID" value="CAG8525819.1"/>
    <property type="molecule type" value="Genomic_DNA"/>
</dbReference>
<dbReference type="AlphaFoldDB" id="A0A9N9FCD4"/>
<evidence type="ECO:0000256" key="8">
    <source>
        <dbReference type="ARBA" id="ARBA00023010"/>
    </source>
</evidence>
<organism evidence="14 15">
    <name type="scientific">Funneliformis caledonium</name>
    <dbReference type="NCBI Taxonomy" id="1117310"/>
    <lineage>
        <taxon>Eukaryota</taxon>
        <taxon>Fungi</taxon>
        <taxon>Fungi incertae sedis</taxon>
        <taxon>Mucoromycota</taxon>
        <taxon>Glomeromycotina</taxon>
        <taxon>Glomeromycetes</taxon>
        <taxon>Glomerales</taxon>
        <taxon>Glomeraceae</taxon>
        <taxon>Funneliformis</taxon>
    </lineage>
</organism>
<evidence type="ECO:0000256" key="12">
    <source>
        <dbReference type="ARBA" id="ARBA00031407"/>
    </source>
</evidence>
<keyword evidence="5" id="KW-0813">Transport</keyword>
<keyword evidence="7" id="KW-0653">Protein transport</keyword>
<evidence type="ECO:0000256" key="6">
    <source>
        <dbReference type="ARBA" id="ARBA00022792"/>
    </source>
</evidence>
<evidence type="ECO:0000256" key="2">
    <source>
        <dbReference type="ARBA" id="ARBA00008817"/>
    </source>
</evidence>
<evidence type="ECO:0000256" key="9">
    <source>
        <dbReference type="ARBA" id="ARBA00023128"/>
    </source>
</evidence>
<keyword evidence="10" id="KW-0472">Membrane</keyword>
<evidence type="ECO:0000313" key="15">
    <source>
        <dbReference type="Proteomes" id="UP000789570"/>
    </source>
</evidence>
<evidence type="ECO:0000256" key="11">
    <source>
        <dbReference type="ARBA" id="ARBA00030422"/>
    </source>
</evidence>
<dbReference type="GO" id="GO:0030150">
    <property type="term" value="P:protein import into mitochondrial matrix"/>
    <property type="evidence" value="ECO:0007669"/>
    <property type="project" value="InterPro"/>
</dbReference>
<gene>
    <name evidence="14" type="ORF">FCALED_LOCUS4931</name>
</gene>
<sequence length="132" mass="14334">MAKVIIQIIVVGTQIVGKAFVEAYKQAVANAAAGGSATSRMGKDSLSRRTGMSLDEAYQILNLKRDVSNLSKNYEHLFKVNDATSGGSFYLQSKVVRAKERIDMELTEAKKESQNPQDINEQSSSQSASSNS</sequence>
<dbReference type="GO" id="GO:0005744">
    <property type="term" value="C:TIM23 mitochondrial import inner membrane translocase complex"/>
    <property type="evidence" value="ECO:0007669"/>
    <property type="project" value="InterPro"/>
</dbReference>
<dbReference type="InterPro" id="IPR005341">
    <property type="entry name" value="Tim16"/>
</dbReference>
<dbReference type="PANTHER" id="PTHR12388">
    <property type="entry name" value="MITOCHONDRIA ASSOCIATED GRANULOCYTE MACROPHAGE CSF SIGNALING MOLECULE"/>
    <property type="match status" value="1"/>
</dbReference>
<proteinExistence type="inferred from homology"/>
<evidence type="ECO:0000256" key="10">
    <source>
        <dbReference type="ARBA" id="ARBA00023136"/>
    </source>
</evidence>
<comment type="caution">
    <text evidence="14">The sequence shown here is derived from an EMBL/GenBank/DDBJ whole genome shotgun (WGS) entry which is preliminary data.</text>
</comment>
<dbReference type="PANTHER" id="PTHR12388:SF0">
    <property type="entry name" value="MITOCHONDRIAL IMPORT INNER MEMBRANE TRANSLOCASE SUBUNIT TIM16"/>
    <property type="match status" value="1"/>
</dbReference>
<name>A0A9N9FCD4_9GLOM</name>
<dbReference type="Pfam" id="PF03656">
    <property type="entry name" value="Pam16"/>
    <property type="match status" value="1"/>
</dbReference>
<comment type="subcellular location">
    <subcellularLocation>
        <location evidence="1">Mitochondrion inner membrane</location>
        <topology evidence="1">Peripheral membrane protein</topology>
    </subcellularLocation>
</comment>
<dbReference type="OrthoDB" id="10262892at2759"/>
<dbReference type="FunFam" id="1.10.287.110:FF:000006">
    <property type="entry name" value="Import inner membrane translocase subunit TIM16"/>
    <property type="match status" value="1"/>
</dbReference>
<evidence type="ECO:0000256" key="3">
    <source>
        <dbReference type="ARBA" id="ARBA00013571"/>
    </source>
</evidence>
<accession>A0A9N9FCD4</accession>
<dbReference type="InterPro" id="IPR036869">
    <property type="entry name" value="J_dom_sf"/>
</dbReference>